<organism evidence="2 3">
    <name type="scientific">Mycolicibacterium neoaurum</name>
    <name type="common">Mycobacterium neoaurum</name>
    <dbReference type="NCBI Taxonomy" id="1795"/>
    <lineage>
        <taxon>Bacteria</taxon>
        <taxon>Bacillati</taxon>
        <taxon>Actinomycetota</taxon>
        <taxon>Actinomycetes</taxon>
        <taxon>Mycobacteriales</taxon>
        <taxon>Mycobacteriaceae</taxon>
        <taxon>Mycolicibacterium</taxon>
    </lineage>
</organism>
<dbReference type="Gene3D" id="3.90.1150.10">
    <property type="entry name" value="Aspartate Aminotransferase, domain 1"/>
    <property type="match status" value="1"/>
</dbReference>
<dbReference type="SUPFAM" id="SSF53383">
    <property type="entry name" value="PLP-dependent transferases"/>
    <property type="match status" value="1"/>
</dbReference>
<dbReference type="Gene3D" id="3.40.640.10">
    <property type="entry name" value="Type I PLP-dependent aspartate aminotransferase-like (Major domain)"/>
    <property type="match status" value="1"/>
</dbReference>
<accession>A0AAV2WE83</accession>
<dbReference type="Pfam" id="PF00266">
    <property type="entry name" value="Aminotran_5"/>
    <property type="match status" value="1"/>
</dbReference>
<gene>
    <name evidence="2" type="ORF">BN1047_00422</name>
</gene>
<reference evidence="2" key="2">
    <citation type="submission" date="2015-09" db="EMBL/GenBank/DDBJ databases">
        <title>Draft genome sequence of Mycobacterium neoaurum DSM 44074.</title>
        <authorList>
            <person name="Croce O."/>
            <person name="Robert C."/>
            <person name="Raoult D."/>
            <person name="Drancourt M."/>
        </authorList>
    </citation>
    <scope>NUCLEOTIDE SEQUENCE</scope>
    <source>
        <strain evidence="2">DSM 44074</strain>
    </source>
</reference>
<dbReference type="InterPro" id="IPR015421">
    <property type="entry name" value="PyrdxlP-dep_Trfase_major"/>
</dbReference>
<proteinExistence type="predicted"/>
<dbReference type="InterPro" id="IPR015422">
    <property type="entry name" value="PyrdxlP-dep_Trfase_small"/>
</dbReference>
<feature type="domain" description="Aminotransferase class V" evidence="1">
    <location>
        <begin position="83"/>
        <end position="303"/>
    </location>
</feature>
<sequence length="373" mass="40109">MTPEEFRAQFPSLTDWIWLDTPGAPPGARRVVDSLTSSLDDWLSGSFEWTEWDSAADHARGEFARYTGIAPSHVASQGSLAEAAATAVRCTPPGKSILVSGDEFRSVLFPALAYAASTGTSVRVVKRKPGHSRSTELLDAIDKTTGLVLVSEVLTNDGELVDLDAICATAHRHGALVFANLTQTLGVLVSDLSGHPADIIATHGYKWMLCPRGTTWLVADPDLKLMRAHTPSWKTASSPPHYFGGPYSESATMSRCNASPAWLSWIGARAALDLLGRLDEKRCREHVLDLANAYSEVLVEAGFRILNLGRPSHVVVASPPPRHRVDAATLRRNRIRATTTEGGALRVGFHYFNVFSDVDAATAAACAGIIPCG</sequence>
<dbReference type="PANTHER" id="PTHR43586:SF21">
    <property type="entry name" value="PYRIDOXAL PHOSPHATE (PLP)-DEPENDENT ASPARTATE AMINOTRANSFERASE SUPERFAMILY"/>
    <property type="match status" value="1"/>
</dbReference>
<keyword evidence="2" id="KW-0456">Lyase</keyword>
<reference evidence="2" key="1">
    <citation type="submission" date="2014-05" db="EMBL/GenBank/DDBJ databases">
        <authorList>
            <person name="Urmite Genomes"/>
        </authorList>
    </citation>
    <scope>NUCLEOTIDE SEQUENCE</scope>
    <source>
        <strain evidence="2">DSM 44074</strain>
    </source>
</reference>
<dbReference type="AlphaFoldDB" id="A0AAV2WE83"/>
<dbReference type="InterPro" id="IPR015424">
    <property type="entry name" value="PyrdxlP-dep_Trfase"/>
</dbReference>
<evidence type="ECO:0000313" key="2">
    <source>
        <dbReference type="EMBL" id="CDQ42567.1"/>
    </source>
</evidence>
<evidence type="ECO:0000259" key="1">
    <source>
        <dbReference type="Pfam" id="PF00266"/>
    </source>
</evidence>
<dbReference type="GO" id="GO:0016829">
    <property type="term" value="F:lyase activity"/>
    <property type="evidence" value="ECO:0007669"/>
    <property type="project" value="UniProtKB-KW"/>
</dbReference>
<dbReference type="EMBL" id="LK021337">
    <property type="protein sequence ID" value="CDQ42567.1"/>
    <property type="molecule type" value="Genomic_DNA"/>
</dbReference>
<evidence type="ECO:0000313" key="3">
    <source>
        <dbReference type="Proteomes" id="UP000028864"/>
    </source>
</evidence>
<dbReference type="RefSeq" id="WP_030134103.1">
    <property type="nucleotide sequence ID" value="NZ_LK021337.1"/>
</dbReference>
<dbReference type="Proteomes" id="UP000028864">
    <property type="component" value="Unassembled WGS sequence"/>
</dbReference>
<name>A0AAV2WE83_MYCNE</name>
<protein>
    <submittedName>
        <fullName evidence="2">Selenocysteine lyase</fullName>
    </submittedName>
</protein>
<dbReference type="PANTHER" id="PTHR43586">
    <property type="entry name" value="CYSTEINE DESULFURASE"/>
    <property type="match status" value="1"/>
</dbReference>
<dbReference type="InterPro" id="IPR000192">
    <property type="entry name" value="Aminotrans_V_dom"/>
</dbReference>